<keyword evidence="1" id="KW-0472">Membrane</keyword>
<keyword evidence="1" id="KW-1133">Transmembrane helix</keyword>
<dbReference type="Proteomes" id="UP000219369">
    <property type="component" value="Unassembled WGS sequence"/>
</dbReference>
<feature type="transmembrane region" description="Helical" evidence="1">
    <location>
        <begin position="35"/>
        <end position="56"/>
    </location>
</feature>
<reference evidence="3" key="1">
    <citation type="submission" date="2016-09" db="EMBL/GenBank/DDBJ databases">
        <authorList>
            <person name="Guldener U."/>
        </authorList>
    </citation>
    <scope>NUCLEOTIDE SEQUENCE [LARGE SCALE GENOMIC DNA]</scope>
    <source>
        <strain evidence="3">V64-1</strain>
    </source>
</reference>
<feature type="transmembrane region" description="Helical" evidence="1">
    <location>
        <begin position="526"/>
        <end position="547"/>
    </location>
</feature>
<organism evidence="2 3">
    <name type="scientific">Fusarium oxysporum</name>
    <name type="common">Fusarium vascular wilt</name>
    <dbReference type="NCBI Taxonomy" id="5507"/>
    <lineage>
        <taxon>Eukaryota</taxon>
        <taxon>Fungi</taxon>
        <taxon>Dikarya</taxon>
        <taxon>Ascomycota</taxon>
        <taxon>Pezizomycotina</taxon>
        <taxon>Sordariomycetes</taxon>
        <taxon>Hypocreomycetidae</taxon>
        <taxon>Hypocreales</taxon>
        <taxon>Nectriaceae</taxon>
        <taxon>Fusarium</taxon>
        <taxon>Fusarium oxysporum species complex</taxon>
    </lineage>
</organism>
<dbReference type="EMBL" id="FMJY01000006">
    <property type="protein sequence ID" value="SCO86146.1"/>
    <property type="molecule type" value="Genomic_DNA"/>
</dbReference>
<dbReference type="VEuPathDB" id="FungiDB:FOZG_17962"/>
<dbReference type="OrthoDB" id="5348845at2759"/>
<evidence type="ECO:0000256" key="1">
    <source>
        <dbReference type="SAM" id="Phobius"/>
    </source>
</evidence>
<dbReference type="VEuPathDB" id="FungiDB:FOXG_16729"/>
<protein>
    <submittedName>
        <fullName evidence="2">Uncharacterized protein</fullName>
    </submittedName>
</protein>
<name>A0A2H3TSB6_FUSOX</name>
<dbReference type="VEuPathDB" id="FungiDB:FOIG_14510"/>
<dbReference type="AlphaFoldDB" id="A0A2H3TSB6"/>
<evidence type="ECO:0000313" key="3">
    <source>
        <dbReference type="Proteomes" id="UP000219369"/>
    </source>
</evidence>
<dbReference type="VEuPathDB" id="FungiDB:HZS61_010609"/>
<keyword evidence="1" id="KW-0812">Transmembrane</keyword>
<evidence type="ECO:0000313" key="2">
    <source>
        <dbReference type="EMBL" id="SCO86146.1"/>
    </source>
</evidence>
<proteinExistence type="predicted"/>
<gene>
    <name evidence="2" type="ORF">FRV6_10273</name>
</gene>
<dbReference type="VEuPathDB" id="FungiDB:FOC1_g10000574"/>
<sequence>MIETTSSFIKSSIPFYHNAIKSIIFKCAELLMGIFIYKLFSLIAARLNQFTSYLMFTEDYIQRMLYISSRGASRAGLVVLIFSLLNIVLSLYGTLLWALDAPGYIFKASNATVADYQDQRNQNSPYVIQLSLNSTQLDSIQHQLPQIMGSELFYPDLNYTLTGQVSNSHAAPEVVPPSQLNFTGARIWLDNDGLSVSADSGFMYPSKPTLDGQNYTIKFAYRDGSAVWNSTFSNVFALDFVAVAAGKPEVHWDDKSDKDFDSRYIVPNKEDNIWFSFGAGAGSALMKQVFTVTKGRRRHTFIDYTFKATMLTTAGVPFDSREVTDLVGRIWSPNATERSAPLVGRIINSMMNAQSRGMSYHFGGNTVDNGNKSVIQSNWGYYTVVNNEETLYSLISITTTNITLIRSETVSKEPEPIELCERSNSQNEAYGGKVTRIDCAGNKESADPRFFGQVDTAAIVVAHGLGYGRSNISSKSLDNNALTWCWKTSETIDPLLIARAYTVSIDPSLVQITVDKLIVAISRLQLALSCLALLMAIVLWLTLMIFADAHWTSSPLANLLHTTLGTSRTKPGYIMNDPHVTLFSVGKKKLLAVDGKIVTLDSPVQVEPLTNSAPAGGDTKGYIDAGAHPVD</sequence>
<accession>A0A2H3TSB6</accession>
<dbReference type="VEuPathDB" id="FungiDB:FOC4_g10003728"/>
<dbReference type="VEuPathDB" id="FungiDB:FOMG_18511"/>
<feature type="transmembrane region" description="Helical" evidence="1">
    <location>
        <begin position="77"/>
        <end position="99"/>
    </location>
</feature>